<gene>
    <name evidence="2" type="ORF">EXIGLDRAFT_842326</name>
</gene>
<evidence type="ECO:0000313" key="2">
    <source>
        <dbReference type="EMBL" id="KZV84276.1"/>
    </source>
</evidence>
<feature type="signal peptide" evidence="1">
    <location>
        <begin position="1"/>
        <end position="18"/>
    </location>
</feature>
<organism evidence="2 3">
    <name type="scientific">Exidia glandulosa HHB12029</name>
    <dbReference type="NCBI Taxonomy" id="1314781"/>
    <lineage>
        <taxon>Eukaryota</taxon>
        <taxon>Fungi</taxon>
        <taxon>Dikarya</taxon>
        <taxon>Basidiomycota</taxon>
        <taxon>Agaricomycotina</taxon>
        <taxon>Agaricomycetes</taxon>
        <taxon>Auriculariales</taxon>
        <taxon>Exidiaceae</taxon>
        <taxon>Exidia</taxon>
    </lineage>
</organism>
<dbReference type="Proteomes" id="UP000077266">
    <property type="component" value="Unassembled WGS sequence"/>
</dbReference>
<evidence type="ECO:0000256" key="1">
    <source>
        <dbReference type="SAM" id="SignalP"/>
    </source>
</evidence>
<keyword evidence="3" id="KW-1185">Reference proteome</keyword>
<dbReference type="InParanoid" id="A0A165DDD4"/>
<proteinExistence type="predicted"/>
<evidence type="ECO:0000313" key="3">
    <source>
        <dbReference type="Proteomes" id="UP000077266"/>
    </source>
</evidence>
<dbReference type="AlphaFoldDB" id="A0A165DDD4"/>
<reference evidence="2 3" key="1">
    <citation type="journal article" date="2016" name="Mol. Biol. Evol.">
        <title>Comparative Genomics of Early-Diverging Mushroom-Forming Fungi Provides Insights into the Origins of Lignocellulose Decay Capabilities.</title>
        <authorList>
            <person name="Nagy L.G."/>
            <person name="Riley R."/>
            <person name="Tritt A."/>
            <person name="Adam C."/>
            <person name="Daum C."/>
            <person name="Floudas D."/>
            <person name="Sun H."/>
            <person name="Yadav J.S."/>
            <person name="Pangilinan J."/>
            <person name="Larsson K.H."/>
            <person name="Matsuura K."/>
            <person name="Barry K."/>
            <person name="Labutti K."/>
            <person name="Kuo R."/>
            <person name="Ohm R.A."/>
            <person name="Bhattacharya S.S."/>
            <person name="Shirouzu T."/>
            <person name="Yoshinaga Y."/>
            <person name="Martin F.M."/>
            <person name="Grigoriev I.V."/>
            <person name="Hibbett D.S."/>
        </authorList>
    </citation>
    <scope>NUCLEOTIDE SEQUENCE [LARGE SCALE GENOMIC DNA]</scope>
    <source>
        <strain evidence="2 3">HHB12029</strain>
    </source>
</reference>
<feature type="chain" id="PRO_5007856522" evidence="1">
    <location>
        <begin position="19"/>
        <end position="292"/>
    </location>
</feature>
<dbReference type="EMBL" id="KV426232">
    <property type="protein sequence ID" value="KZV84276.1"/>
    <property type="molecule type" value="Genomic_DNA"/>
</dbReference>
<name>A0A165DDD4_EXIGL</name>
<sequence>MFAALAVLALAAVSPAIAAPNVARQLQFNLYNDGTKGSVSSQADDFSATYHTSAYLSRQGCSTSAQIKYCYTADLAADPTKELETKDYSPYIVGGVGKNQRALLLSETHRNTSGVVTHKVRFHISTTYTSVPLAGLDKEVTFVGLRNLNSAVGLKALDVRARTFIGEETSGTALYVAVTEQNGSTDFPTEFPLADALGKTIEVTYTLGVNGATVDKDGIYVADVTAKFVATGAKLFSVGVTKTLLPTGVVDSSAHRLIFGADRIASAGQKELKVWFGDYTVTPLPISLPERI</sequence>
<accession>A0A165DDD4</accession>
<dbReference type="OrthoDB" id="3209727at2759"/>
<protein>
    <submittedName>
        <fullName evidence="2">Uncharacterized protein</fullName>
    </submittedName>
</protein>
<keyword evidence="1" id="KW-0732">Signal</keyword>